<keyword evidence="3" id="KW-1185">Reference proteome</keyword>
<evidence type="ECO:0000256" key="1">
    <source>
        <dbReference type="SAM" id="MobiDB-lite"/>
    </source>
</evidence>
<dbReference type="RefSeq" id="XP_069226728.1">
    <property type="nucleotide sequence ID" value="XM_069376384.1"/>
</dbReference>
<feature type="region of interest" description="Disordered" evidence="1">
    <location>
        <begin position="147"/>
        <end position="173"/>
    </location>
</feature>
<gene>
    <name evidence="2" type="ORF">WHR41_07780</name>
</gene>
<feature type="region of interest" description="Disordered" evidence="1">
    <location>
        <begin position="88"/>
        <end position="122"/>
    </location>
</feature>
<proteinExistence type="predicted"/>
<feature type="compositionally biased region" description="Polar residues" evidence="1">
    <location>
        <begin position="91"/>
        <end position="111"/>
    </location>
</feature>
<evidence type="ECO:0000313" key="3">
    <source>
        <dbReference type="Proteomes" id="UP000803884"/>
    </source>
</evidence>
<dbReference type="GeneID" id="96009222"/>
<feature type="compositionally biased region" description="Basic and acidic residues" evidence="1">
    <location>
        <begin position="162"/>
        <end position="173"/>
    </location>
</feature>
<dbReference type="AlphaFoldDB" id="A0AB34KHJ3"/>
<name>A0AB34KHJ3_9PEZI</name>
<comment type="caution">
    <text evidence="2">The sequence shown here is derived from an EMBL/GenBank/DDBJ whole genome shotgun (WGS) entry which is preliminary data.</text>
</comment>
<dbReference type="Proteomes" id="UP000803884">
    <property type="component" value="Unassembled WGS sequence"/>
</dbReference>
<organism evidence="2 3">
    <name type="scientific">Cladosporium halotolerans</name>
    <dbReference type="NCBI Taxonomy" id="1052096"/>
    <lineage>
        <taxon>Eukaryota</taxon>
        <taxon>Fungi</taxon>
        <taxon>Dikarya</taxon>
        <taxon>Ascomycota</taxon>
        <taxon>Pezizomycotina</taxon>
        <taxon>Dothideomycetes</taxon>
        <taxon>Dothideomycetidae</taxon>
        <taxon>Cladosporiales</taxon>
        <taxon>Cladosporiaceae</taxon>
        <taxon>Cladosporium</taxon>
    </lineage>
</organism>
<dbReference type="EMBL" id="JAAQHG020000033">
    <property type="protein sequence ID" value="KAL1583621.1"/>
    <property type="molecule type" value="Genomic_DNA"/>
</dbReference>
<accession>A0AB34KHJ3</accession>
<evidence type="ECO:0000313" key="2">
    <source>
        <dbReference type="EMBL" id="KAL1583621.1"/>
    </source>
</evidence>
<sequence>MATENIPFPRTPYPFDQPHADNFAGLKFVSDWLELPEESEEYYPESNALSPEDWIACNGQEDPTWVVGEPDWLEDGVGNADIIPAACLEAGSTSPLPDTASSPSDLSSPQDASKDAAYAQDPASEAIHASSITTDVIALPCAVPSRGMIRRRGSGDEEDSQAPERKRPRLERLNIDRTQEFTAPPRVLTPPQVHYDPTPISPVRQFCKILAERPSKDGVMFKVVWRESWVHESKMPDVEPIRQAQYMQFGEAWDVLPGSSASTSQKR</sequence>
<protein>
    <submittedName>
        <fullName evidence="2">Uncharacterized protein</fullName>
    </submittedName>
</protein>
<reference evidence="2 3" key="1">
    <citation type="journal article" date="2020" name="Microbiol. Resour. Announc.">
        <title>Draft Genome Sequence of a Cladosporium Species Isolated from the Mesophotic Ascidian Didemnum maculosum.</title>
        <authorList>
            <person name="Gioti A."/>
            <person name="Siaperas R."/>
            <person name="Nikolaivits E."/>
            <person name="Le Goff G."/>
            <person name="Ouazzani J."/>
            <person name="Kotoulas G."/>
            <person name="Topakas E."/>
        </authorList>
    </citation>
    <scope>NUCLEOTIDE SEQUENCE [LARGE SCALE GENOMIC DNA]</scope>
    <source>
        <strain evidence="2 3">TM138-S3</strain>
    </source>
</reference>